<comment type="caution">
    <text evidence="2">The sequence shown here is derived from an EMBL/GenBank/DDBJ whole genome shotgun (WGS) entry which is preliminary data.</text>
</comment>
<dbReference type="EMBL" id="JAWDJX010000009">
    <property type="protein sequence ID" value="KAK3055218.1"/>
    <property type="molecule type" value="Genomic_DNA"/>
</dbReference>
<evidence type="ECO:0000313" key="3">
    <source>
        <dbReference type="Proteomes" id="UP001271007"/>
    </source>
</evidence>
<keyword evidence="3" id="KW-1185">Reference proteome</keyword>
<reference evidence="2" key="1">
    <citation type="submission" date="2023-04" db="EMBL/GenBank/DDBJ databases">
        <title>Black Yeasts Isolated from many extreme environments.</title>
        <authorList>
            <person name="Coleine C."/>
            <person name="Stajich J.E."/>
            <person name="Selbmann L."/>
        </authorList>
    </citation>
    <scope>NUCLEOTIDE SEQUENCE</scope>
    <source>
        <strain evidence="2">CCFEE 5312</strain>
    </source>
</reference>
<gene>
    <name evidence="2" type="ORF">LTR09_003771</name>
</gene>
<dbReference type="AlphaFoldDB" id="A0AAJ0DQX9"/>
<feature type="compositionally biased region" description="Low complexity" evidence="1">
    <location>
        <begin position="465"/>
        <end position="474"/>
    </location>
</feature>
<feature type="region of interest" description="Disordered" evidence="1">
    <location>
        <begin position="260"/>
        <end position="328"/>
    </location>
</feature>
<feature type="compositionally biased region" description="Basic and acidic residues" evidence="1">
    <location>
        <begin position="131"/>
        <end position="151"/>
    </location>
</feature>
<proteinExistence type="predicted"/>
<accession>A0AAJ0DQX9</accession>
<dbReference type="Proteomes" id="UP001271007">
    <property type="component" value="Unassembled WGS sequence"/>
</dbReference>
<organism evidence="2 3">
    <name type="scientific">Extremus antarcticus</name>
    <dbReference type="NCBI Taxonomy" id="702011"/>
    <lineage>
        <taxon>Eukaryota</taxon>
        <taxon>Fungi</taxon>
        <taxon>Dikarya</taxon>
        <taxon>Ascomycota</taxon>
        <taxon>Pezizomycotina</taxon>
        <taxon>Dothideomycetes</taxon>
        <taxon>Dothideomycetidae</taxon>
        <taxon>Mycosphaerellales</taxon>
        <taxon>Extremaceae</taxon>
        <taxon>Extremus</taxon>
    </lineage>
</organism>
<name>A0AAJ0DQX9_9PEZI</name>
<evidence type="ECO:0000256" key="1">
    <source>
        <dbReference type="SAM" id="MobiDB-lite"/>
    </source>
</evidence>
<feature type="compositionally biased region" description="Basic and acidic residues" evidence="1">
    <location>
        <begin position="270"/>
        <end position="291"/>
    </location>
</feature>
<feature type="compositionally biased region" description="Acidic residues" evidence="1">
    <location>
        <begin position="475"/>
        <end position="485"/>
    </location>
</feature>
<feature type="region of interest" description="Disordered" evidence="1">
    <location>
        <begin position="1"/>
        <end position="166"/>
    </location>
</feature>
<feature type="region of interest" description="Disordered" evidence="1">
    <location>
        <begin position="465"/>
        <end position="485"/>
    </location>
</feature>
<feature type="compositionally biased region" description="Polar residues" evidence="1">
    <location>
        <begin position="104"/>
        <end position="123"/>
    </location>
</feature>
<sequence>MTNGKEREESPRDEARRDGERGGHERGRESGTGSGAQRRLGNDRPASGTAGVTPRYQGFMGGQPPPAAQPAGDVRSNFDRRFRNPPRHPSPPRNPQGFGRQVSPPRSQQNRGRLSPPRSQQGFGWQVSPPRRQENRGRQPSEPRRQQDHGRRPSLPRTPATPAKTCRTCQEDGHEFWENKCTGICLHCGEPGSYHRGVRCPKGNTIGVYPAEVKAKVTGEDERQQLSRYHQLHERLVREDAARQMRLVMLRRIVAARPYGGAAPNVSEPPRSDPGRQEDVRSQPEDVRSPPEDIETDEQAAKKATIKQRRDEAAEAYVKTDPPEDCLGPARKRFLKAERNRKQAYLDELQAQWEAEYDLEAGRAQGESGQGAGDGDMDFEQEEVVDPSLTMGNLADLTGGLHTAPSRAASVVSIESQLNGNNAFSASDGHVDQPTAYPGVVHAVHQPVADPSAEVVLSENAAAVEAPAVAPPDGNGDDLIDWDDE</sequence>
<evidence type="ECO:0000313" key="2">
    <source>
        <dbReference type="EMBL" id="KAK3055218.1"/>
    </source>
</evidence>
<feature type="compositionally biased region" description="Basic and acidic residues" evidence="1">
    <location>
        <begin position="1"/>
        <end position="29"/>
    </location>
</feature>
<protein>
    <submittedName>
        <fullName evidence="2">Uncharacterized protein</fullName>
    </submittedName>
</protein>